<protein>
    <submittedName>
        <fullName evidence="2">Uncharacterized protein</fullName>
    </submittedName>
</protein>
<dbReference type="Proteomes" id="UP000887565">
    <property type="component" value="Unplaced"/>
</dbReference>
<evidence type="ECO:0000313" key="2">
    <source>
        <dbReference type="WBParaSite" id="nRc.2.0.1.t23443-RA"/>
    </source>
</evidence>
<proteinExistence type="predicted"/>
<accession>A0A915JAD0</accession>
<dbReference type="AlphaFoldDB" id="A0A915JAD0"/>
<name>A0A915JAD0_ROMCU</name>
<reference evidence="2" key="1">
    <citation type="submission" date="2022-11" db="UniProtKB">
        <authorList>
            <consortium name="WormBaseParasite"/>
        </authorList>
    </citation>
    <scope>IDENTIFICATION</scope>
</reference>
<evidence type="ECO:0000313" key="1">
    <source>
        <dbReference type="Proteomes" id="UP000887565"/>
    </source>
</evidence>
<dbReference type="WBParaSite" id="nRc.2.0.1.t23443-RA">
    <property type="protein sequence ID" value="nRc.2.0.1.t23443-RA"/>
    <property type="gene ID" value="nRc.2.0.1.g23443"/>
</dbReference>
<sequence length="305" mass="33435">MNRIPEREPCYPSDPGKYICNRFPLGPIVFNEEFQMETSVEEIEIDESDYTANLHSRFHFYLSLIALIDFQNRLSFPAPVYAYPMPTAASVHTLTAEELLDRPIDVEVEPADEELLDTPIFDLNIAKLPPSSDASALPMPVAPSDITASATQISDLLKLTLDEISNIAPAPMDESTPIQPAAIDSDTLTSEQMLTDIPEESTVDQSTSMDVVSVEPATTAPPTVPAVEPRIYLATPAALPSPPIIATVAAARYSVPVRFLQQFISATEHEALTAALTAYHFPLPPPGMLCCSVFPPIFYRFVKTR</sequence>
<keyword evidence="1" id="KW-1185">Reference proteome</keyword>
<organism evidence="1 2">
    <name type="scientific">Romanomermis culicivorax</name>
    <name type="common">Nematode worm</name>
    <dbReference type="NCBI Taxonomy" id="13658"/>
    <lineage>
        <taxon>Eukaryota</taxon>
        <taxon>Metazoa</taxon>
        <taxon>Ecdysozoa</taxon>
        <taxon>Nematoda</taxon>
        <taxon>Enoplea</taxon>
        <taxon>Dorylaimia</taxon>
        <taxon>Mermithida</taxon>
        <taxon>Mermithoidea</taxon>
        <taxon>Mermithidae</taxon>
        <taxon>Romanomermis</taxon>
    </lineage>
</organism>